<evidence type="ECO:0000313" key="13">
    <source>
        <dbReference type="EMBL" id="KTB02834.1"/>
    </source>
</evidence>
<dbReference type="GO" id="GO:0008320">
    <property type="term" value="F:protein transmembrane transporter activity"/>
    <property type="evidence" value="ECO:0007669"/>
    <property type="project" value="TreeGrafter"/>
</dbReference>
<dbReference type="Gene3D" id="1.25.40.10">
    <property type="entry name" value="Tetratricopeptide repeat domain"/>
    <property type="match status" value="2"/>
</dbReference>
<keyword evidence="3" id="KW-0812">Transmembrane</keyword>
<evidence type="ECO:0000256" key="11">
    <source>
        <dbReference type="PROSITE-ProRule" id="PRU00339"/>
    </source>
</evidence>
<evidence type="ECO:0000256" key="12">
    <source>
        <dbReference type="SAM" id="MobiDB-lite"/>
    </source>
</evidence>
<dbReference type="InterPro" id="IPR011990">
    <property type="entry name" value="TPR-like_helical_dom_sf"/>
</dbReference>
<evidence type="ECO:0000256" key="10">
    <source>
        <dbReference type="ARBA" id="ARBA00038030"/>
    </source>
</evidence>
<dbReference type="VEuPathDB" id="FungiDB:CAGL0L12936g"/>
<evidence type="ECO:0000256" key="1">
    <source>
        <dbReference type="ARBA" id="ARBA00004572"/>
    </source>
</evidence>
<keyword evidence="6 11" id="KW-0802">TPR repeat</keyword>
<keyword evidence="7" id="KW-1133">Transmembrane helix</keyword>
<dbReference type="Pfam" id="PF13432">
    <property type="entry name" value="TPR_16"/>
    <property type="match status" value="2"/>
</dbReference>
<keyword evidence="2" id="KW-0597">Phosphoprotein</keyword>
<feature type="repeat" description="TPR" evidence="11">
    <location>
        <begin position="93"/>
        <end position="126"/>
    </location>
</feature>
<dbReference type="GO" id="GO:0030943">
    <property type="term" value="F:mitochondrion targeting sequence binding"/>
    <property type="evidence" value="ECO:0007669"/>
    <property type="project" value="TreeGrafter"/>
</dbReference>
<keyword evidence="13" id="KW-0675">Receptor</keyword>
<dbReference type="GO" id="GO:0045039">
    <property type="term" value="P:protein insertion into mitochondrial inner membrane"/>
    <property type="evidence" value="ECO:0007669"/>
    <property type="project" value="TreeGrafter"/>
</dbReference>
<dbReference type="PhylomeDB" id="A0A0W0CTE4"/>
<dbReference type="AlphaFoldDB" id="A0A0W0CTE4"/>
<evidence type="ECO:0000256" key="3">
    <source>
        <dbReference type="ARBA" id="ARBA00022692"/>
    </source>
</evidence>
<accession>A0A0W0CTE4</accession>
<comment type="subcellular location">
    <subcellularLocation>
        <location evidence="1">Mitochondrion outer membrane</location>
        <topology evidence="1">Single-pass membrane protein</topology>
    </subcellularLocation>
</comment>
<gene>
    <name evidence="13" type="ORF">AO440_004853</name>
</gene>
<dbReference type="OMA" id="QWRGDIE"/>
<dbReference type="SUPFAM" id="SSF48452">
    <property type="entry name" value="TPR-like"/>
    <property type="match status" value="2"/>
</dbReference>
<dbReference type="VEuPathDB" id="FungiDB:B1J91_L12936g"/>
<keyword evidence="4" id="KW-0677">Repeat</keyword>
<comment type="caution">
    <text evidence="13">The sequence shown here is derived from an EMBL/GenBank/DDBJ whole genome shotgun (WGS) entry which is preliminary data.</text>
</comment>
<dbReference type="FunFam" id="1.25.40.10:FF:000374">
    <property type="entry name" value="Mitochondrial proteins import receptor"/>
    <property type="match status" value="1"/>
</dbReference>
<dbReference type="GO" id="GO:0030150">
    <property type="term" value="P:protein import into mitochondrial matrix"/>
    <property type="evidence" value="ECO:0007669"/>
    <property type="project" value="TreeGrafter"/>
</dbReference>
<reference evidence="13 14" key="1">
    <citation type="submission" date="2015-10" db="EMBL/GenBank/DDBJ databases">
        <title>Draft genomes sequences of Candida glabrata isolates 1A, 1B, 2A, 2B, 3A and 3B.</title>
        <authorList>
            <person name="Haavelsrud O.E."/>
            <person name="Gaustad P."/>
        </authorList>
    </citation>
    <scope>NUCLEOTIDE SEQUENCE [LARGE SCALE GENOMIC DNA]</scope>
    <source>
        <strain evidence="13">910700640</strain>
    </source>
</reference>
<dbReference type="Pfam" id="PF00515">
    <property type="entry name" value="TPR_1"/>
    <property type="match status" value="1"/>
</dbReference>
<keyword evidence="8" id="KW-0496">Mitochondrion</keyword>
<evidence type="ECO:0000313" key="14">
    <source>
        <dbReference type="Proteomes" id="UP000054886"/>
    </source>
</evidence>
<evidence type="ECO:0000256" key="2">
    <source>
        <dbReference type="ARBA" id="ARBA00022553"/>
    </source>
</evidence>
<dbReference type="PANTHER" id="PTHR46208:SF1">
    <property type="entry name" value="MITOCHONDRIAL IMPORT RECEPTOR SUBUNIT TOM70"/>
    <property type="match status" value="1"/>
</dbReference>
<dbReference type="VEuPathDB" id="FungiDB:GWK60_L16863"/>
<dbReference type="EMBL" id="LLZZ01000122">
    <property type="protein sequence ID" value="KTB02834.1"/>
    <property type="molecule type" value="Genomic_DNA"/>
</dbReference>
<evidence type="ECO:0000256" key="7">
    <source>
        <dbReference type="ARBA" id="ARBA00022989"/>
    </source>
</evidence>
<keyword evidence="5" id="KW-1000">Mitochondrion outer membrane</keyword>
<dbReference type="GO" id="GO:0006626">
    <property type="term" value="P:protein targeting to mitochondrion"/>
    <property type="evidence" value="ECO:0007669"/>
    <property type="project" value="EnsemblFungi"/>
</dbReference>
<dbReference type="Pfam" id="PF13181">
    <property type="entry name" value="TPR_8"/>
    <property type="match status" value="1"/>
</dbReference>
<dbReference type="PROSITE" id="PS50005">
    <property type="entry name" value="TPR"/>
    <property type="match status" value="3"/>
</dbReference>
<feature type="region of interest" description="Disordered" evidence="12">
    <location>
        <begin position="37"/>
        <end position="59"/>
    </location>
</feature>
<organism evidence="13 14">
    <name type="scientific">Candida glabrata</name>
    <name type="common">Yeast</name>
    <name type="synonym">Torulopsis glabrata</name>
    <dbReference type="NCBI Taxonomy" id="5478"/>
    <lineage>
        <taxon>Eukaryota</taxon>
        <taxon>Fungi</taxon>
        <taxon>Dikarya</taxon>
        <taxon>Ascomycota</taxon>
        <taxon>Saccharomycotina</taxon>
        <taxon>Saccharomycetes</taxon>
        <taxon>Saccharomycetales</taxon>
        <taxon>Saccharomycetaceae</taxon>
        <taxon>Nakaseomyces</taxon>
    </lineage>
</organism>
<dbReference type="VEuPathDB" id="FungiDB:GVI51_L12881"/>
<sequence>MALLKNRKAVVATVAAVATAAAAASAYYYYSNVRATTEKSKKDKKKKNKKKKKATASEPATSDKAYLTINGDEEKPDMAAMLASSEDQKKVYATALKDKGNALFKEKRFEDAIEFYNHAIKLHEDPVFHSNISACYVSLGDLDKVVESSTRALELKPDYSKALLRRASAYENMGRYQDAMFDISVLSLNGDFNGSSIEPMLERNLNKQALRVLKEDMGIDASVPQAEQPRERQELPSNTSLSSFFGIFKPETEIPAYDESNEADVTLVRGLKALYGATSDGYQLADECFAKAAKLYREQLANNNDAAFKEKAATALEYLGIFDFLKNDLDNSEKNLKEALALHPRVNTYIYLALTMADRGQSEDYFSYFEKAIALDPNNAAVYYHRGQMYFITQNYEKAGEDFKKSKESDPKNIFPYIQLACLAYRENKMAECEKLFEEARKTFPTAPEVPNFYAEILADKGDIDEAVKQYNIAYRLESLQKQIHVGIAPLVGKATILARQPTPENFATISQLLEDACKADPRSEQAKVGLAQLRLQQEKVDEAIELFEEAAKMARTVDEKLQAITFAEATKVQKRIRADPVVSKKVEETLAAYQAQNMF</sequence>
<proteinExistence type="inferred from homology"/>
<comment type="similarity">
    <text evidence="10">Belongs to the Tom70 family.</text>
</comment>
<evidence type="ECO:0000256" key="5">
    <source>
        <dbReference type="ARBA" id="ARBA00022787"/>
    </source>
</evidence>
<evidence type="ECO:0000256" key="6">
    <source>
        <dbReference type="ARBA" id="ARBA00022803"/>
    </source>
</evidence>
<dbReference type="Pfam" id="PF13431">
    <property type="entry name" value="TPR_17"/>
    <property type="match status" value="1"/>
</dbReference>
<feature type="compositionally biased region" description="Basic residues" evidence="12">
    <location>
        <begin position="42"/>
        <end position="54"/>
    </location>
</feature>
<keyword evidence="9" id="KW-0472">Membrane</keyword>
<feature type="repeat" description="TPR" evidence="11">
    <location>
        <begin position="380"/>
        <end position="413"/>
    </location>
</feature>
<dbReference type="SMART" id="SM00028">
    <property type="entry name" value="TPR"/>
    <property type="match status" value="8"/>
</dbReference>
<feature type="repeat" description="TPR" evidence="11">
    <location>
        <begin position="346"/>
        <end position="379"/>
    </location>
</feature>
<evidence type="ECO:0000256" key="9">
    <source>
        <dbReference type="ARBA" id="ARBA00023136"/>
    </source>
</evidence>
<dbReference type="FunFam" id="1.25.40.10:FF:000357">
    <property type="entry name" value="Mitochondrial proteins import receptor"/>
    <property type="match status" value="1"/>
</dbReference>
<evidence type="ECO:0000256" key="8">
    <source>
        <dbReference type="ARBA" id="ARBA00023128"/>
    </source>
</evidence>
<evidence type="ECO:0000256" key="4">
    <source>
        <dbReference type="ARBA" id="ARBA00022737"/>
    </source>
</evidence>
<dbReference type="InterPro" id="IPR019734">
    <property type="entry name" value="TPR_rpt"/>
</dbReference>
<name>A0A0W0CTE4_CANGB</name>
<protein>
    <submittedName>
        <fullName evidence="13">Mitochondrial import receptor subunit TOM70</fullName>
    </submittedName>
</protein>
<dbReference type="Proteomes" id="UP000054886">
    <property type="component" value="Unassembled WGS sequence"/>
</dbReference>
<dbReference type="PANTHER" id="PTHR46208">
    <property type="entry name" value="MITOCHONDRIAL IMPORT RECEPTOR SUBUNIT TOM70"/>
    <property type="match status" value="1"/>
</dbReference>
<dbReference type="GO" id="GO:0005741">
    <property type="term" value="C:mitochondrial outer membrane"/>
    <property type="evidence" value="ECO:0007669"/>
    <property type="project" value="UniProtKB-SubCell"/>
</dbReference>